<evidence type="ECO:0000313" key="3">
    <source>
        <dbReference type="WBParaSite" id="NBR_0001763401-mRNA-1"/>
    </source>
</evidence>
<evidence type="ECO:0000313" key="1">
    <source>
        <dbReference type="EMBL" id="VDL81292.1"/>
    </source>
</evidence>
<proteinExistence type="predicted"/>
<organism evidence="3">
    <name type="scientific">Nippostrongylus brasiliensis</name>
    <name type="common">Rat hookworm</name>
    <dbReference type="NCBI Taxonomy" id="27835"/>
    <lineage>
        <taxon>Eukaryota</taxon>
        <taxon>Metazoa</taxon>
        <taxon>Ecdysozoa</taxon>
        <taxon>Nematoda</taxon>
        <taxon>Chromadorea</taxon>
        <taxon>Rhabditida</taxon>
        <taxon>Rhabditina</taxon>
        <taxon>Rhabditomorpha</taxon>
        <taxon>Strongyloidea</taxon>
        <taxon>Heligmosomidae</taxon>
        <taxon>Nippostrongylus</taxon>
    </lineage>
</organism>
<protein>
    <submittedName>
        <fullName evidence="3">Transposase</fullName>
    </submittedName>
</protein>
<gene>
    <name evidence="1" type="ORF">NBR_LOCUS17635</name>
</gene>
<accession>A0A0N4YKP9</accession>
<reference evidence="1 2" key="2">
    <citation type="submission" date="2018-11" db="EMBL/GenBank/DDBJ databases">
        <authorList>
            <consortium name="Pathogen Informatics"/>
        </authorList>
    </citation>
    <scope>NUCLEOTIDE SEQUENCE [LARGE SCALE GENOMIC DNA]</scope>
</reference>
<dbReference type="Proteomes" id="UP000271162">
    <property type="component" value="Unassembled WGS sequence"/>
</dbReference>
<sequence>MHTPDPNITANLIAHFVSEDGLNKVSDVMEDCFRFIFCKQGMMMIGNRSSQSNGSLFLGKQCAMMKKEKRQDF</sequence>
<reference evidence="3" key="1">
    <citation type="submission" date="2017-02" db="UniProtKB">
        <authorList>
            <consortium name="WormBaseParasite"/>
        </authorList>
    </citation>
    <scope>IDENTIFICATION</scope>
</reference>
<keyword evidence="2" id="KW-1185">Reference proteome</keyword>
<name>A0A0N4YKP9_NIPBR</name>
<dbReference type="EMBL" id="UYSL01022881">
    <property type="protein sequence ID" value="VDL81292.1"/>
    <property type="molecule type" value="Genomic_DNA"/>
</dbReference>
<dbReference type="AlphaFoldDB" id="A0A0N4YKP9"/>
<evidence type="ECO:0000313" key="2">
    <source>
        <dbReference type="Proteomes" id="UP000271162"/>
    </source>
</evidence>
<dbReference type="WBParaSite" id="NBR_0001763401-mRNA-1">
    <property type="protein sequence ID" value="NBR_0001763401-mRNA-1"/>
    <property type="gene ID" value="NBR_0001763401"/>
</dbReference>